<gene>
    <name evidence="2" type="ORF">HPBE_LOCUS17219</name>
</gene>
<accession>A0A183G6A3</accession>
<evidence type="ECO:0000256" key="1">
    <source>
        <dbReference type="SAM" id="Phobius"/>
    </source>
</evidence>
<keyword evidence="1" id="KW-0472">Membrane</keyword>
<reference evidence="4" key="2">
    <citation type="submission" date="2019-09" db="UniProtKB">
        <authorList>
            <consortium name="WormBaseParasite"/>
        </authorList>
    </citation>
    <scope>IDENTIFICATION</scope>
</reference>
<name>A0A183G6A3_HELPZ</name>
<dbReference type="EMBL" id="UZAH01029864">
    <property type="protein sequence ID" value="VDP08249.1"/>
    <property type="molecule type" value="Genomic_DNA"/>
</dbReference>
<keyword evidence="1" id="KW-1133">Transmembrane helix</keyword>
<accession>A0A3P8E769</accession>
<dbReference type="Proteomes" id="UP000050761">
    <property type="component" value="Unassembled WGS sequence"/>
</dbReference>
<organism evidence="3 4">
    <name type="scientific">Heligmosomoides polygyrus</name>
    <name type="common">Parasitic roundworm</name>
    <dbReference type="NCBI Taxonomy" id="6339"/>
    <lineage>
        <taxon>Eukaryota</taxon>
        <taxon>Metazoa</taxon>
        <taxon>Ecdysozoa</taxon>
        <taxon>Nematoda</taxon>
        <taxon>Chromadorea</taxon>
        <taxon>Rhabditida</taxon>
        <taxon>Rhabditina</taxon>
        <taxon>Rhabditomorpha</taxon>
        <taxon>Strongyloidea</taxon>
        <taxon>Heligmosomidae</taxon>
        <taxon>Heligmosomoides</taxon>
    </lineage>
</organism>
<reference evidence="2 3" key="1">
    <citation type="submission" date="2018-11" db="EMBL/GenBank/DDBJ databases">
        <authorList>
            <consortium name="Pathogen Informatics"/>
        </authorList>
    </citation>
    <scope>NUCLEOTIDE SEQUENCE [LARGE SCALE GENOMIC DNA]</scope>
</reference>
<dbReference type="OrthoDB" id="5841141at2759"/>
<evidence type="ECO:0000313" key="3">
    <source>
        <dbReference type="Proteomes" id="UP000050761"/>
    </source>
</evidence>
<sequence>MPNEAFKAQIYAEFPEIDTHAFAGMSVIHSSNDYSRVLGADFVIMTVALACIGVYCAVRIHLHLKQSGLSPHTACPTLLLCFPASSIHVILMGEVRTCQLVTDGLGVLTSLYSLFNPLVTMLSVTDYRRYLLSLFVSRKTPSTIHSVLSTSRIAMAWMKKSAGDRSRANNS</sequence>
<proteinExistence type="predicted"/>
<feature type="transmembrane region" description="Helical" evidence="1">
    <location>
        <begin position="42"/>
        <end position="62"/>
    </location>
</feature>
<protein>
    <submittedName>
        <fullName evidence="4">G_PROTEIN_RECEP_F1_2 domain-containing protein</fullName>
    </submittedName>
</protein>
<dbReference type="Pfam" id="PF10326">
    <property type="entry name" value="7TM_GPCR_Str"/>
    <property type="match status" value="1"/>
</dbReference>
<keyword evidence="1" id="KW-0812">Transmembrane</keyword>
<evidence type="ECO:0000313" key="4">
    <source>
        <dbReference type="WBParaSite" id="HPBE_0001721701-mRNA-1"/>
    </source>
</evidence>
<dbReference type="InterPro" id="IPR019428">
    <property type="entry name" value="7TM_GPCR_serpentine_rcpt_Str"/>
</dbReference>
<dbReference type="WBParaSite" id="HPBE_0001721701-mRNA-1">
    <property type="protein sequence ID" value="HPBE_0001721701-mRNA-1"/>
    <property type="gene ID" value="HPBE_0001721701"/>
</dbReference>
<evidence type="ECO:0000313" key="2">
    <source>
        <dbReference type="EMBL" id="VDP08249.1"/>
    </source>
</evidence>
<keyword evidence="3" id="KW-1185">Reference proteome</keyword>
<dbReference type="AlphaFoldDB" id="A0A183G6A3"/>